<keyword evidence="2" id="KW-1185">Reference proteome</keyword>
<accession>A0A8H4K8T0</accession>
<evidence type="ECO:0000313" key="1">
    <source>
        <dbReference type="EMBL" id="KAF4445526.1"/>
    </source>
</evidence>
<sequence length="239" mass="25909">MSTSLIWNNQDGSLAVNRDNLRDFYNQSLQNYIPSVCFQVEAHCEQDGMMNCTMSAAFTPGGQPILSEVTGETVLSYSYNSHSHDGAGINDTIGSLTIDTTYNMDIQFTNANGGTSVVITQHLVISYDMRRFSTTSSGNVVDKTIVDTYTLTVDESGILSAGLDSQTTDNSSADSFQNFFTDSHDFIREIQSQGDAFVSTGEQNIPLSNKSAYSFPGGQTLAFKNVQFSGNQDLLASVA</sequence>
<name>A0A8H4K8T0_9HYPO</name>
<organism evidence="1 2">
    <name type="scientific">Fusarium austroafricanum</name>
    <dbReference type="NCBI Taxonomy" id="2364996"/>
    <lineage>
        <taxon>Eukaryota</taxon>
        <taxon>Fungi</taxon>
        <taxon>Dikarya</taxon>
        <taxon>Ascomycota</taxon>
        <taxon>Pezizomycotina</taxon>
        <taxon>Sordariomycetes</taxon>
        <taxon>Hypocreomycetidae</taxon>
        <taxon>Hypocreales</taxon>
        <taxon>Nectriaceae</taxon>
        <taxon>Fusarium</taxon>
        <taxon>Fusarium concolor species complex</taxon>
    </lineage>
</organism>
<evidence type="ECO:0000313" key="2">
    <source>
        <dbReference type="Proteomes" id="UP000605986"/>
    </source>
</evidence>
<proteinExistence type="predicted"/>
<reference evidence="1" key="1">
    <citation type="submission" date="2020-01" db="EMBL/GenBank/DDBJ databases">
        <title>Identification and distribution of gene clusters putatively required for synthesis of sphingolipid metabolism inhibitors in phylogenetically diverse species of the filamentous fungus Fusarium.</title>
        <authorList>
            <person name="Kim H.-S."/>
            <person name="Busman M."/>
            <person name="Brown D.W."/>
            <person name="Divon H."/>
            <person name="Uhlig S."/>
            <person name="Proctor R.H."/>
        </authorList>
    </citation>
    <scope>NUCLEOTIDE SEQUENCE</scope>
    <source>
        <strain evidence="1">NRRL 53441</strain>
    </source>
</reference>
<comment type="caution">
    <text evidence="1">The sequence shown here is derived from an EMBL/GenBank/DDBJ whole genome shotgun (WGS) entry which is preliminary data.</text>
</comment>
<dbReference type="Proteomes" id="UP000605986">
    <property type="component" value="Unassembled WGS sequence"/>
</dbReference>
<dbReference type="OrthoDB" id="3235083at2759"/>
<protein>
    <submittedName>
        <fullName evidence="1">Uncharacterized protein</fullName>
    </submittedName>
</protein>
<gene>
    <name evidence="1" type="ORF">F53441_10746</name>
</gene>
<dbReference type="AlphaFoldDB" id="A0A8H4K8T0"/>
<dbReference type="EMBL" id="JAADJG010000519">
    <property type="protein sequence ID" value="KAF4445526.1"/>
    <property type="molecule type" value="Genomic_DNA"/>
</dbReference>